<proteinExistence type="predicted"/>
<evidence type="ECO:0000256" key="1">
    <source>
        <dbReference type="SAM" id="MobiDB-lite"/>
    </source>
</evidence>
<name>A0A6H5GG69_9HEMI</name>
<protein>
    <submittedName>
        <fullName evidence="2">Uncharacterized protein</fullName>
    </submittedName>
</protein>
<evidence type="ECO:0000313" key="3">
    <source>
        <dbReference type="Proteomes" id="UP000479000"/>
    </source>
</evidence>
<keyword evidence="3" id="KW-1185">Reference proteome</keyword>
<gene>
    <name evidence="2" type="ORF">NTEN_LOCUS8311</name>
</gene>
<evidence type="ECO:0000313" key="2">
    <source>
        <dbReference type="EMBL" id="CAB0002524.1"/>
    </source>
</evidence>
<reference evidence="2 3" key="1">
    <citation type="submission" date="2020-02" db="EMBL/GenBank/DDBJ databases">
        <authorList>
            <person name="Ferguson B K."/>
        </authorList>
    </citation>
    <scope>NUCLEOTIDE SEQUENCE [LARGE SCALE GENOMIC DNA]</scope>
</reference>
<dbReference type="EMBL" id="CADCXU010012564">
    <property type="protein sequence ID" value="CAB0002524.1"/>
    <property type="molecule type" value="Genomic_DNA"/>
</dbReference>
<organism evidence="2 3">
    <name type="scientific">Nesidiocoris tenuis</name>
    <dbReference type="NCBI Taxonomy" id="355587"/>
    <lineage>
        <taxon>Eukaryota</taxon>
        <taxon>Metazoa</taxon>
        <taxon>Ecdysozoa</taxon>
        <taxon>Arthropoda</taxon>
        <taxon>Hexapoda</taxon>
        <taxon>Insecta</taxon>
        <taxon>Pterygota</taxon>
        <taxon>Neoptera</taxon>
        <taxon>Paraneoptera</taxon>
        <taxon>Hemiptera</taxon>
        <taxon>Heteroptera</taxon>
        <taxon>Panheteroptera</taxon>
        <taxon>Cimicomorpha</taxon>
        <taxon>Miridae</taxon>
        <taxon>Dicyphina</taxon>
        <taxon>Nesidiocoris</taxon>
    </lineage>
</organism>
<dbReference type="Proteomes" id="UP000479000">
    <property type="component" value="Unassembled WGS sequence"/>
</dbReference>
<sequence length="190" mass="21769">MRWPTFFIYLLTDARCSSMMHSILTNNITYSISSANRGGSMLHYRPDLSIFGIEPKLVRNLIKTSIFCWRDRSEIEGESHWPAQRLRCTVRKTYGKKACWRSKTRKYNSENVKVLNHKKVPALDKSESSVAPPSPPYAPRDLPSKPAKEPVASSWTQLVAHFSDVRGEKLRKESGVTCILQLRKSMNVIE</sequence>
<feature type="region of interest" description="Disordered" evidence="1">
    <location>
        <begin position="123"/>
        <end position="149"/>
    </location>
</feature>
<accession>A0A6H5GG69</accession>
<dbReference type="AlphaFoldDB" id="A0A6H5GG69"/>